<proteinExistence type="predicted"/>
<keyword evidence="2" id="KW-1185">Reference proteome</keyword>
<dbReference type="Proteomes" id="UP000649259">
    <property type="component" value="Unassembled WGS sequence"/>
</dbReference>
<sequence>MSDQQHPTDPVLSRVQRVPGGLYGDEPYEAALSDLRAAVAQVSAALSRTQDPSVSEYLTRYQADLNRAQLQLHPHGSAALERAHALCRTVRRYLTTGAA</sequence>
<dbReference type="RefSeq" id="WP_189927143.1">
    <property type="nucleotide sequence ID" value="NZ_BMSI01000016.1"/>
</dbReference>
<accession>A0ABQ3SCI2</accession>
<protein>
    <submittedName>
        <fullName evidence="1">Uncharacterized protein</fullName>
    </submittedName>
</protein>
<evidence type="ECO:0000313" key="1">
    <source>
        <dbReference type="EMBL" id="GHI65839.1"/>
    </source>
</evidence>
<evidence type="ECO:0000313" key="2">
    <source>
        <dbReference type="Proteomes" id="UP000649259"/>
    </source>
</evidence>
<comment type="caution">
    <text evidence="1">The sequence shown here is derived from an EMBL/GenBank/DDBJ whole genome shotgun (WGS) entry which is preliminary data.</text>
</comment>
<reference evidence="2" key="1">
    <citation type="submission" date="2023-07" db="EMBL/GenBank/DDBJ databases">
        <title>Whole genome shotgun sequence of Streptomyces cacaoi subsp. asoensis NBRC 13813.</title>
        <authorList>
            <person name="Komaki H."/>
            <person name="Tamura T."/>
        </authorList>
    </citation>
    <scope>NUCLEOTIDE SEQUENCE [LARGE SCALE GENOMIC DNA]</scope>
    <source>
        <strain evidence="2">NBRC 13813</strain>
    </source>
</reference>
<gene>
    <name evidence="1" type="ORF">Saso_74890</name>
</gene>
<organism evidence="1 2">
    <name type="scientific">Streptomyces asoensis</name>
    <dbReference type="NCBI Taxonomy" id="249586"/>
    <lineage>
        <taxon>Bacteria</taxon>
        <taxon>Bacillati</taxon>
        <taxon>Actinomycetota</taxon>
        <taxon>Actinomycetes</taxon>
        <taxon>Kitasatosporales</taxon>
        <taxon>Streptomycetaceae</taxon>
        <taxon>Streptomyces</taxon>
    </lineage>
</organism>
<dbReference type="GeneID" id="91475234"/>
<name>A0ABQ3SCI2_9ACTN</name>
<dbReference type="EMBL" id="BNEB01000006">
    <property type="protein sequence ID" value="GHI65839.1"/>
    <property type="molecule type" value="Genomic_DNA"/>
</dbReference>